<proteinExistence type="predicted"/>
<name>A0A7X0LWM4_9BACI</name>
<evidence type="ECO:0000313" key="2">
    <source>
        <dbReference type="EMBL" id="MBB6446710.1"/>
    </source>
</evidence>
<feature type="domain" description="Metallo-beta-lactamase" evidence="1">
    <location>
        <begin position="28"/>
        <end position="87"/>
    </location>
</feature>
<dbReference type="RefSeq" id="WP_184527961.1">
    <property type="nucleotide sequence ID" value="NZ_JACHGK010000013.1"/>
</dbReference>
<dbReference type="Proteomes" id="UP000531594">
    <property type="component" value="Unassembled WGS sequence"/>
</dbReference>
<organism evidence="2 3">
    <name type="scientific">Bacillus benzoevorans</name>
    <dbReference type="NCBI Taxonomy" id="1456"/>
    <lineage>
        <taxon>Bacteria</taxon>
        <taxon>Bacillati</taxon>
        <taxon>Bacillota</taxon>
        <taxon>Bacilli</taxon>
        <taxon>Bacillales</taxon>
        <taxon>Bacillaceae</taxon>
        <taxon>Bacillus</taxon>
    </lineage>
</organism>
<dbReference type="InterPro" id="IPR036866">
    <property type="entry name" value="RibonucZ/Hydroxyglut_hydro"/>
</dbReference>
<protein>
    <submittedName>
        <fullName evidence="2">Metal-dependent hydrolase (Beta-lactamase superfamily II)</fullName>
    </submittedName>
</protein>
<dbReference type="PANTHER" id="PTHR30619">
    <property type="entry name" value="DNA INTERNALIZATION/COMPETENCE PROTEIN COMEC/REC2"/>
    <property type="match status" value="1"/>
</dbReference>
<dbReference type="InterPro" id="IPR001279">
    <property type="entry name" value="Metallo-B-lactamas"/>
</dbReference>
<dbReference type="GO" id="GO:0016787">
    <property type="term" value="F:hydrolase activity"/>
    <property type="evidence" value="ECO:0007669"/>
    <property type="project" value="UniProtKB-KW"/>
</dbReference>
<dbReference type="InterPro" id="IPR052159">
    <property type="entry name" value="Competence_DNA_uptake"/>
</dbReference>
<dbReference type="EMBL" id="JACHGK010000013">
    <property type="protein sequence ID" value="MBB6446710.1"/>
    <property type="molecule type" value="Genomic_DNA"/>
</dbReference>
<keyword evidence="2" id="KW-0378">Hydrolase</keyword>
<evidence type="ECO:0000259" key="1">
    <source>
        <dbReference type="Pfam" id="PF00753"/>
    </source>
</evidence>
<sequence>MPTTGEFVTYPVGQGLFYAGKLIENGEIFNFIYDCGSKTNKEHLMNCITEYQTFNGTNDIDMLVISHFDSDHVNGLQELAKKFKVKRVFFPYIKNINIRMFSYALKVLKLKRVIRKETQVILMSETEKNNHELPSLDELESQGSNSINQLELQEFDTDKDVKEKEDLVRRFKFFVFKKRSGARHHPENWELGRGDSLVSRCR</sequence>
<gene>
    <name evidence="2" type="ORF">HNR53_003374</name>
</gene>
<dbReference type="Pfam" id="PF00753">
    <property type="entry name" value="Lactamase_B"/>
    <property type="match status" value="1"/>
</dbReference>
<dbReference type="PANTHER" id="PTHR30619:SF1">
    <property type="entry name" value="RECOMBINATION PROTEIN 2"/>
    <property type="match status" value="1"/>
</dbReference>
<comment type="caution">
    <text evidence="2">The sequence shown here is derived from an EMBL/GenBank/DDBJ whole genome shotgun (WGS) entry which is preliminary data.</text>
</comment>
<keyword evidence="3" id="KW-1185">Reference proteome</keyword>
<reference evidence="2 3" key="1">
    <citation type="submission" date="2020-08" db="EMBL/GenBank/DDBJ databases">
        <title>Genomic Encyclopedia of Type Strains, Phase IV (KMG-IV): sequencing the most valuable type-strain genomes for metagenomic binning, comparative biology and taxonomic classification.</title>
        <authorList>
            <person name="Goeker M."/>
        </authorList>
    </citation>
    <scope>NUCLEOTIDE SEQUENCE [LARGE SCALE GENOMIC DNA]</scope>
    <source>
        <strain evidence="2 3">DSM 5391</strain>
    </source>
</reference>
<accession>A0A7X0LWM4</accession>
<dbReference type="Gene3D" id="3.60.15.10">
    <property type="entry name" value="Ribonuclease Z/Hydroxyacylglutathione hydrolase-like"/>
    <property type="match status" value="1"/>
</dbReference>
<dbReference type="AlphaFoldDB" id="A0A7X0LWM4"/>
<dbReference type="SUPFAM" id="SSF56281">
    <property type="entry name" value="Metallo-hydrolase/oxidoreductase"/>
    <property type="match status" value="1"/>
</dbReference>
<evidence type="ECO:0000313" key="3">
    <source>
        <dbReference type="Proteomes" id="UP000531594"/>
    </source>
</evidence>